<reference evidence="1" key="1">
    <citation type="submission" date="2023-02" db="EMBL/GenBank/DDBJ databases">
        <title>Identification and recombinant expression of a fungal hydrolase from Papiliotrema laurentii that hydrolyzes apple cutin and clears colloidal polyester polyurethane.</title>
        <authorList>
            <consortium name="DOE Joint Genome Institute"/>
            <person name="Roman V.A."/>
            <person name="Bojanowski C."/>
            <person name="Crable B.R."/>
            <person name="Wagner D.N."/>
            <person name="Hung C.S."/>
            <person name="Nadeau L.J."/>
            <person name="Schratz L."/>
            <person name="Haridas S."/>
            <person name="Pangilinan J."/>
            <person name="Lipzen A."/>
            <person name="Na H."/>
            <person name="Yan M."/>
            <person name="Ng V."/>
            <person name="Grigoriev I.V."/>
            <person name="Spatafora J.W."/>
            <person name="Barlow D."/>
            <person name="Biffinger J."/>
            <person name="Kelley-Loughnane N."/>
            <person name="Varaljay V.A."/>
            <person name="Crookes-Goodson W.J."/>
        </authorList>
    </citation>
    <scope>NUCLEOTIDE SEQUENCE</scope>
    <source>
        <strain evidence="1">5307AH</strain>
    </source>
</reference>
<dbReference type="InterPro" id="IPR009784">
    <property type="entry name" value="DUF1349"/>
</dbReference>
<gene>
    <name evidence="1" type="ORF">DB88DRAFT_475456</name>
</gene>
<proteinExistence type="predicted"/>
<evidence type="ECO:0000313" key="1">
    <source>
        <dbReference type="EMBL" id="KAK1920883.1"/>
    </source>
</evidence>
<dbReference type="SUPFAM" id="SSF49899">
    <property type="entry name" value="Concanavalin A-like lectins/glucanases"/>
    <property type="match status" value="1"/>
</dbReference>
<dbReference type="Gene3D" id="2.60.120.200">
    <property type="match status" value="1"/>
</dbReference>
<protein>
    <submittedName>
        <fullName evidence="1">Uncharacterized protein</fullName>
    </submittedName>
</protein>
<dbReference type="InterPro" id="IPR013320">
    <property type="entry name" value="ConA-like_dom_sf"/>
</dbReference>
<dbReference type="Proteomes" id="UP001182556">
    <property type="component" value="Unassembled WGS sequence"/>
</dbReference>
<dbReference type="Pfam" id="PF07081">
    <property type="entry name" value="DUF1349"/>
    <property type="match status" value="1"/>
</dbReference>
<keyword evidence="2" id="KW-1185">Reference proteome</keyword>
<comment type="caution">
    <text evidence="1">The sequence shown here is derived from an EMBL/GenBank/DDBJ whole genome shotgun (WGS) entry which is preliminary data.</text>
</comment>
<accession>A0AAD9CUZ4</accession>
<dbReference type="PANTHER" id="PTHR35332">
    <property type="entry name" value="REGULATION OF ENOLASE PROTEIN 1"/>
    <property type="match status" value="1"/>
</dbReference>
<evidence type="ECO:0000313" key="2">
    <source>
        <dbReference type="Proteomes" id="UP001182556"/>
    </source>
</evidence>
<name>A0AAD9CUZ4_PAPLA</name>
<dbReference type="PANTHER" id="PTHR35332:SF2">
    <property type="entry name" value="REGULATION OF ENOLASE PROTEIN 1"/>
    <property type="match status" value="1"/>
</dbReference>
<dbReference type="EMBL" id="JAODAN010000012">
    <property type="protein sequence ID" value="KAK1920883.1"/>
    <property type="molecule type" value="Genomic_DNA"/>
</dbReference>
<dbReference type="AlphaFoldDB" id="A0AAD9CUZ4"/>
<sequence>MTTIPFDDPRWKASPAPNTPLSITKDKLVLKANKGTDWWRNQERNSTDGVVYGFEVDVSKGIEVSVELDIHHKDRYDQATLFLQLGPTTWVKAGLEFDGQLLSGAVVTFPYSDWAIRAHPGGPQRYTIRYKDRKLLVFEDDLMVREVNVFGEHTDVKALVGVMGCSPLGEGAEGVYRGFTLKTGM</sequence>
<organism evidence="1 2">
    <name type="scientific">Papiliotrema laurentii</name>
    <name type="common">Cryptococcus laurentii</name>
    <dbReference type="NCBI Taxonomy" id="5418"/>
    <lineage>
        <taxon>Eukaryota</taxon>
        <taxon>Fungi</taxon>
        <taxon>Dikarya</taxon>
        <taxon>Basidiomycota</taxon>
        <taxon>Agaricomycotina</taxon>
        <taxon>Tremellomycetes</taxon>
        <taxon>Tremellales</taxon>
        <taxon>Rhynchogastremaceae</taxon>
        <taxon>Papiliotrema</taxon>
    </lineage>
</organism>